<feature type="compositionally biased region" description="Low complexity" evidence="7">
    <location>
        <begin position="204"/>
        <end position="217"/>
    </location>
</feature>
<evidence type="ECO:0000256" key="5">
    <source>
        <dbReference type="ARBA" id="ARBA00022833"/>
    </source>
</evidence>
<feature type="region of interest" description="Disordered" evidence="7">
    <location>
        <begin position="202"/>
        <end position="259"/>
    </location>
</feature>
<dbReference type="PANTHER" id="PTHR16515:SF49">
    <property type="entry name" value="GASTRULA ZINC FINGER PROTEIN XLCGF49.1-LIKE-RELATED"/>
    <property type="match status" value="1"/>
</dbReference>
<dbReference type="AlphaFoldDB" id="A0A2A6CCZ7"/>
<dbReference type="Gene3D" id="3.30.160.60">
    <property type="entry name" value="Classic Zinc Finger"/>
    <property type="match status" value="3"/>
</dbReference>
<evidence type="ECO:0000313" key="8">
    <source>
        <dbReference type="EnsemblMetazoa" id="PPA12850.1"/>
    </source>
</evidence>
<accession>A0A2A6CCZ7</accession>
<dbReference type="InterPro" id="IPR013087">
    <property type="entry name" value="Znf_C2H2_type"/>
</dbReference>
<feature type="compositionally biased region" description="Basic and acidic residues" evidence="7">
    <location>
        <begin position="244"/>
        <end position="253"/>
    </location>
</feature>
<dbReference type="GO" id="GO:0042659">
    <property type="term" value="P:regulation of cell fate specification"/>
    <property type="evidence" value="ECO:0007669"/>
    <property type="project" value="EnsemblMetazoa"/>
</dbReference>
<keyword evidence="6" id="KW-0539">Nucleus</keyword>
<reference evidence="8" key="2">
    <citation type="submission" date="2022-06" db="UniProtKB">
        <authorList>
            <consortium name="EnsemblMetazoa"/>
        </authorList>
    </citation>
    <scope>IDENTIFICATION</scope>
    <source>
        <strain evidence="8">PS312</strain>
    </source>
</reference>
<keyword evidence="5" id="KW-0862">Zinc</keyword>
<accession>A0A8R1YC30</accession>
<dbReference type="PROSITE" id="PS50157">
    <property type="entry name" value="ZINC_FINGER_C2H2_2"/>
    <property type="match status" value="3"/>
</dbReference>
<reference evidence="9" key="1">
    <citation type="journal article" date="2008" name="Nat. Genet.">
        <title>The Pristionchus pacificus genome provides a unique perspective on nematode lifestyle and parasitism.</title>
        <authorList>
            <person name="Dieterich C."/>
            <person name="Clifton S.W."/>
            <person name="Schuster L.N."/>
            <person name="Chinwalla A."/>
            <person name="Delehaunty K."/>
            <person name="Dinkelacker I."/>
            <person name="Fulton L."/>
            <person name="Fulton R."/>
            <person name="Godfrey J."/>
            <person name="Minx P."/>
            <person name="Mitreva M."/>
            <person name="Roeseler W."/>
            <person name="Tian H."/>
            <person name="Witte H."/>
            <person name="Yang S.P."/>
            <person name="Wilson R.K."/>
            <person name="Sommer R.J."/>
        </authorList>
    </citation>
    <scope>NUCLEOTIDE SEQUENCE [LARGE SCALE GENOMIC DNA]</scope>
    <source>
        <strain evidence="9">PS312</strain>
    </source>
</reference>
<keyword evidence="2" id="KW-0479">Metal-binding</keyword>
<proteinExistence type="predicted"/>
<dbReference type="GO" id="GO:0030334">
    <property type="term" value="P:regulation of cell migration"/>
    <property type="evidence" value="ECO:0007669"/>
    <property type="project" value="EnsemblMetazoa"/>
</dbReference>
<dbReference type="GO" id="GO:0045944">
    <property type="term" value="P:positive regulation of transcription by RNA polymerase II"/>
    <property type="evidence" value="ECO:0007669"/>
    <property type="project" value="EnsemblMetazoa"/>
</dbReference>
<gene>
    <name evidence="8" type="primary">WBGene00102404</name>
</gene>
<evidence type="ECO:0000256" key="4">
    <source>
        <dbReference type="ARBA" id="ARBA00022771"/>
    </source>
</evidence>
<dbReference type="GO" id="GO:0008270">
    <property type="term" value="F:zinc ion binding"/>
    <property type="evidence" value="ECO:0007669"/>
    <property type="project" value="UniProtKB-KW"/>
</dbReference>
<protein>
    <submittedName>
        <fullName evidence="8">Egl-43</fullName>
    </submittedName>
</protein>
<dbReference type="InterPro" id="IPR050331">
    <property type="entry name" value="Zinc_finger"/>
</dbReference>
<evidence type="ECO:0000256" key="1">
    <source>
        <dbReference type="ARBA" id="ARBA00004123"/>
    </source>
</evidence>
<dbReference type="FunFam" id="3.30.160.60:FF:000446">
    <property type="entry name" value="Zinc finger protein"/>
    <property type="match status" value="1"/>
</dbReference>
<dbReference type="OrthoDB" id="9368434at2759"/>
<keyword evidence="4" id="KW-0863">Zinc-finger</keyword>
<evidence type="ECO:0000256" key="6">
    <source>
        <dbReference type="ARBA" id="ARBA00023242"/>
    </source>
</evidence>
<evidence type="ECO:0000256" key="3">
    <source>
        <dbReference type="ARBA" id="ARBA00022737"/>
    </source>
</evidence>
<organism evidence="8 9">
    <name type="scientific">Pristionchus pacificus</name>
    <name type="common">Parasitic nematode worm</name>
    <dbReference type="NCBI Taxonomy" id="54126"/>
    <lineage>
        <taxon>Eukaryota</taxon>
        <taxon>Metazoa</taxon>
        <taxon>Ecdysozoa</taxon>
        <taxon>Nematoda</taxon>
        <taxon>Chromadorea</taxon>
        <taxon>Rhabditida</taxon>
        <taxon>Rhabditina</taxon>
        <taxon>Diplogasteromorpha</taxon>
        <taxon>Diplogasteroidea</taxon>
        <taxon>Neodiplogasteridae</taxon>
        <taxon>Pristionchus</taxon>
    </lineage>
</organism>
<dbReference type="GO" id="GO:0005634">
    <property type="term" value="C:nucleus"/>
    <property type="evidence" value="ECO:0007669"/>
    <property type="project" value="UniProtKB-SubCell"/>
</dbReference>
<evidence type="ECO:0000256" key="7">
    <source>
        <dbReference type="SAM" id="MobiDB-lite"/>
    </source>
</evidence>
<dbReference type="EnsemblMetazoa" id="PPA12850.1">
    <property type="protein sequence ID" value="PPA12850.1"/>
    <property type="gene ID" value="WBGene00102404"/>
</dbReference>
<dbReference type="PROSITE" id="PS00028">
    <property type="entry name" value="ZINC_FINGER_C2H2_1"/>
    <property type="match status" value="3"/>
</dbReference>
<dbReference type="FunFam" id="3.30.160.60:FF:000112">
    <property type="entry name" value="Mds1 and evi1 complex locus protein"/>
    <property type="match status" value="1"/>
</dbReference>
<dbReference type="PANTHER" id="PTHR16515">
    <property type="entry name" value="PR DOMAIN ZINC FINGER PROTEIN"/>
    <property type="match status" value="1"/>
</dbReference>
<dbReference type="GO" id="GO:0007346">
    <property type="term" value="P:regulation of mitotic cell cycle"/>
    <property type="evidence" value="ECO:0007669"/>
    <property type="project" value="EnsemblMetazoa"/>
</dbReference>
<dbReference type="Pfam" id="PF13912">
    <property type="entry name" value="zf-C2H2_6"/>
    <property type="match status" value="1"/>
</dbReference>
<evidence type="ECO:0000313" key="9">
    <source>
        <dbReference type="Proteomes" id="UP000005239"/>
    </source>
</evidence>
<dbReference type="FunFam" id="3.30.160.60:FF:000929">
    <property type="entry name" value="Uncharacterized protein, isoform B"/>
    <property type="match status" value="1"/>
</dbReference>
<dbReference type="Pfam" id="PF00096">
    <property type="entry name" value="zf-C2H2"/>
    <property type="match status" value="3"/>
</dbReference>
<name>A0A2A6CCZ7_PRIPA</name>
<dbReference type="SMART" id="SM00355">
    <property type="entry name" value="ZnF_C2H2"/>
    <property type="match status" value="4"/>
</dbReference>
<dbReference type="GO" id="GO:0045664">
    <property type="term" value="P:regulation of neuron differentiation"/>
    <property type="evidence" value="ECO:0007669"/>
    <property type="project" value="EnsemblMetazoa"/>
</dbReference>
<sequence>MSIDGDFLRSVEVTSHPVEGSLLKAISSLPQGRLIGFIDKTLPNDKNALLILNLIKETHDDTKANVVITNGSTKTFSSPSGLKQHSHIHSSSKPHRCRLCNKAYTQFSNLCRHRRMHTTSTPSSSSSTIDTDSPSSSSHICPTCTQSFPSLQHLHQHKSFCDMTSSLCRMNIPLPSFPFPPAFFSQLMAIAASGGLLPPHLIPSSTVSEGETSGTVSPSGSQKRETSSPLDLTRNGSSSEGEESISHDERESSSHPNVSIPSLDHSSLFSLLRTPFLPPFPPNTIPSSSIPRQGKDRYTCKFCHKVFPRSANLTRHLRTHTGEQPYKCDYCERSFSISSNLQRHVRNIHNKERPFNPIQMSTVRSSIWPTE</sequence>
<keyword evidence="3" id="KW-0677">Repeat</keyword>
<dbReference type="SUPFAM" id="SSF57667">
    <property type="entry name" value="beta-beta-alpha zinc fingers"/>
    <property type="match status" value="2"/>
</dbReference>
<dbReference type="Proteomes" id="UP000005239">
    <property type="component" value="Unassembled WGS sequence"/>
</dbReference>
<comment type="subcellular location">
    <subcellularLocation>
        <location evidence="1">Nucleus</location>
    </subcellularLocation>
</comment>
<dbReference type="GO" id="GO:0003700">
    <property type="term" value="F:DNA-binding transcription factor activity"/>
    <property type="evidence" value="ECO:0007669"/>
    <property type="project" value="EnsemblMetazoa"/>
</dbReference>
<keyword evidence="9" id="KW-1185">Reference proteome</keyword>
<dbReference type="InterPro" id="IPR036236">
    <property type="entry name" value="Znf_C2H2_sf"/>
</dbReference>
<dbReference type="GO" id="GO:0000122">
    <property type="term" value="P:negative regulation of transcription by RNA polymerase II"/>
    <property type="evidence" value="ECO:0007669"/>
    <property type="project" value="EnsemblMetazoa"/>
</dbReference>
<evidence type="ECO:0000256" key="2">
    <source>
        <dbReference type="ARBA" id="ARBA00022723"/>
    </source>
</evidence>